<name>A0A2V5KC59_9BACL</name>
<feature type="transmembrane region" description="Helical" evidence="8">
    <location>
        <begin position="29"/>
        <end position="50"/>
    </location>
</feature>
<evidence type="ECO:0000313" key="9">
    <source>
        <dbReference type="EMBL" id="PYI55744.1"/>
    </source>
</evidence>
<protein>
    <submittedName>
        <fullName evidence="9">QacE family quaternary ammonium compound efflux SMR transporter</fullName>
    </submittedName>
</protein>
<dbReference type="RefSeq" id="WP_110839545.1">
    <property type="nucleotide sequence ID" value="NZ_QJVJ01000003.1"/>
</dbReference>
<keyword evidence="10" id="KW-1185">Reference proteome</keyword>
<keyword evidence="3" id="KW-1003">Cell membrane</keyword>
<dbReference type="Gene3D" id="1.10.3730.20">
    <property type="match status" value="1"/>
</dbReference>
<accession>A0A2V5KC59</accession>
<dbReference type="FunFam" id="1.10.3730.20:FF:000001">
    <property type="entry name" value="Quaternary ammonium compound resistance transporter SugE"/>
    <property type="match status" value="1"/>
</dbReference>
<comment type="similarity">
    <text evidence="7">Belongs to the drug/metabolite transporter (DMT) superfamily. Small multidrug resistance (SMR) (TC 2.A.7.1) family.</text>
</comment>
<dbReference type="InterPro" id="IPR000390">
    <property type="entry name" value="Small_drug/metabolite_transptr"/>
</dbReference>
<sequence>MDWLALVLAGLCEVAGVSGINQWNRNRSIGSYAIMIGGFGLSFVLLSYAMSTLSMGTAYAVWTGIGTVGGALLGMLVYDESKDWRRMVFISMVIVAAVGLKLLA</sequence>
<evidence type="ECO:0000256" key="6">
    <source>
        <dbReference type="ARBA" id="ARBA00023136"/>
    </source>
</evidence>
<reference evidence="9 10" key="1">
    <citation type="submission" date="2018-05" db="EMBL/GenBank/DDBJ databases">
        <title>Paenibacillus flagellatus sp. nov., isolated from selenium mineral soil.</title>
        <authorList>
            <person name="Dai X."/>
        </authorList>
    </citation>
    <scope>NUCLEOTIDE SEQUENCE [LARGE SCALE GENOMIC DNA]</scope>
    <source>
        <strain evidence="9 10">DXL2</strain>
    </source>
</reference>
<dbReference type="GO" id="GO:0005886">
    <property type="term" value="C:plasma membrane"/>
    <property type="evidence" value="ECO:0007669"/>
    <property type="project" value="UniProtKB-SubCell"/>
</dbReference>
<keyword evidence="5 8" id="KW-1133">Transmembrane helix</keyword>
<dbReference type="InterPro" id="IPR045324">
    <property type="entry name" value="Small_multidrug_res"/>
</dbReference>
<dbReference type="GO" id="GO:0022857">
    <property type="term" value="F:transmembrane transporter activity"/>
    <property type="evidence" value="ECO:0007669"/>
    <property type="project" value="InterPro"/>
</dbReference>
<dbReference type="SUPFAM" id="SSF103481">
    <property type="entry name" value="Multidrug resistance efflux transporter EmrE"/>
    <property type="match status" value="1"/>
</dbReference>
<dbReference type="AlphaFoldDB" id="A0A2V5KC59"/>
<organism evidence="9 10">
    <name type="scientific">Paenibacillus flagellatus</name>
    <dbReference type="NCBI Taxonomy" id="2211139"/>
    <lineage>
        <taxon>Bacteria</taxon>
        <taxon>Bacillati</taxon>
        <taxon>Bacillota</taxon>
        <taxon>Bacilli</taxon>
        <taxon>Bacillales</taxon>
        <taxon>Paenibacillaceae</taxon>
        <taxon>Paenibacillus</taxon>
    </lineage>
</organism>
<keyword evidence="4 7" id="KW-0812">Transmembrane</keyword>
<comment type="subcellular location">
    <subcellularLocation>
        <location evidence="1 7">Cell membrane</location>
        <topology evidence="1 7">Multi-pass membrane protein</topology>
    </subcellularLocation>
</comment>
<keyword evidence="6 8" id="KW-0472">Membrane</keyword>
<comment type="caution">
    <text evidence="9">The sequence shown here is derived from an EMBL/GenBank/DDBJ whole genome shotgun (WGS) entry which is preliminary data.</text>
</comment>
<evidence type="ECO:0000256" key="5">
    <source>
        <dbReference type="ARBA" id="ARBA00022989"/>
    </source>
</evidence>
<evidence type="ECO:0000256" key="8">
    <source>
        <dbReference type="SAM" id="Phobius"/>
    </source>
</evidence>
<proteinExistence type="inferred from homology"/>
<gene>
    <name evidence="9" type="ORF">DLM86_08470</name>
</gene>
<dbReference type="EMBL" id="QJVJ01000003">
    <property type="protein sequence ID" value="PYI55744.1"/>
    <property type="molecule type" value="Genomic_DNA"/>
</dbReference>
<feature type="transmembrane region" description="Helical" evidence="8">
    <location>
        <begin position="57"/>
        <end position="78"/>
    </location>
</feature>
<dbReference type="PANTHER" id="PTHR30561:SF0">
    <property type="entry name" value="GUANIDINIUM EXPORTER"/>
    <property type="match status" value="1"/>
</dbReference>
<dbReference type="Pfam" id="PF00893">
    <property type="entry name" value="Multi_Drug_Res"/>
    <property type="match status" value="1"/>
</dbReference>
<dbReference type="OrthoDB" id="21828at2"/>
<dbReference type="PANTHER" id="PTHR30561">
    <property type="entry name" value="SMR FAMILY PROTON-DEPENDENT DRUG EFFLUX TRANSPORTER SUGE"/>
    <property type="match status" value="1"/>
</dbReference>
<evidence type="ECO:0000256" key="7">
    <source>
        <dbReference type="RuleBase" id="RU003942"/>
    </source>
</evidence>
<dbReference type="Proteomes" id="UP000247476">
    <property type="component" value="Unassembled WGS sequence"/>
</dbReference>
<evidence type="ECO:0000313" key="10">
    <source>
        <dbReference type="Proteomes" id="UP000247476"/>
    </source>
</evidence>
<evidence type="ECO:0000256" key="1">
    <source>
        <dbReference type="ARBA" id="ARBA00004651"/>
    </source>
</evidence>
<keyword evidence="2" id="KW-0813">Transport</keyword>
<evidence type="ECO:0000256" key="2">
    <source>
        <dbReference type="ARBA" id="ARBA00022448"/>
    </source>
</evidence>
<evidence type="ECO:0000256" key="4">
    <source>
        <dbReference type="ARBA" id="ARBA00022692"/>
    </source>
</evidence>
<evidence type="ECO:0000256" key="3">
    <source>
        <dbReference type="ARBA" id="ARBA00022475"/>
    </source>
</evidence>
<dbReference type="InterPro" id="IPR037185">
    <property type="entry name" value="EmrE-like"/>
</dbReference>